<dbReference type="Gene3D" id="3.40.50.1260">
    <property type="entry name" value="Phosphoglycerate kinase, N-terminal domain"/>
    <property type="match status" value="3"/>
</dbReference>
<evidence type="ECO:0000256" key="8">
    <source>
        <dbReference type="ARBA" id="ARBA00022777"/>
    </source>
</evidence>
<keyword evidence="9" id="KW-0067">ATP-binding</keyword>
<evidence type="ECO:0000256" key="2">
    <source>
        <dbReference type="ARBA" id="ARBA00004838"/>
    </source>
</evidence>
<comment type="cofactor">
    <cofactor evidence="1">
        <name>Mg(2+)</name>
        <dbReference type="ChEBI" id="CHEBI:18420"/>
    </cofactor>
</comment>
<comment type="caution">
    <text evidence="14">The sequence shown here is derived from an EMBL/GenBank/DDBJ whole genome shotgun (WGS) entry which is preliminary data.</text>
</comment>
<reference evidence="14 15" key="1">
    <citation type="submission" date="2024-08" db="EMBL/GenBank/DDBJ databases">
        <authorList>
            <person name="Will J Nash"/>
            <person name="Angela Man"/>
            <person name="Seanna McTaggart"/>
            <person name="Kendall Baker"/>
            <person name="Tom Barker"/>
            <person name="Leah Catchpole"/>
            <person name="Alex Durrant"/>
            <person name="Karim Gharbi"/>
            <person name="Naomi Irish"/>
            <person name="Gemy Kaithakottil"/>
            <person name="Debby Ku"/>
            <person name="Aaliyah Providence"/>
            <person name="Felix Shaw"/>
            <person name="David Swarbreck"/>
            <person name="Chris Watkins"/>
            <person name="Ann M. McCartney"/>
            <person name="Giulio Formenti"/>
            <person name="Alice Mouton"/>
            <person name="Noel Vella"/>
            <person name="Bjorn M von Reumont"/>
            <person name="Adriana Vella"/>
            <person name="Wilfried Haerty"/>
        </authorList>
    </citation>
    <scope>NUCLEOTIDE SEQUENCE [LARGE SCALE GENOMIC DNA]</scope>
</reference>
<comment type="subunit">
    <text evidence="13">Monomer.</text>
</comment>
<evidence type="ECO:0000313" key="14">
    <source>
        <dbReference type="EMBL" id="CAL7952565.1"/>
    </source>
</evidence>
<keyword evidence="5 12" id="KW-0808">Transferase</keyword>
<evidence type="ECO:0000256" key="7">
    <source>
        <dbReference type="ARBA" id="ARBA00022741"/>
    </source>
</evidence>
<keyword evidence="6" id="KW-0479">Metal-binding</keyword>
<dbReference type="EC" id="2.7.2.3" evidence="4 12"/>
<comment type="catalytic activity">
    <reaction evidence="12">
        <text>(2R)-3-phosphoglycerate + ATP = (2R)-3-phospho-glyceroyl phosphate + ADP</text>
        <dbReference type="Rhea" id="RHEA:14801"/>
        <dbReference type="ChEBI" id="CHEBI:30616"/>
        <dbReference type="ChEBI" id="CHEBI:57604"/>
        <dbReference type="ChEBI" id="CHEBI:58272"/>
        <dbReference type="ChEBI" id="CHEBI:456216"/>
        <dbReference type="EC" id="2.7.2.3"/>
    </reaction>
</comment>
<evidence type="ECO:0000313" key="15">
    <source>
        <dbReference type="Proteomes" id="UP001642520"/>
    </source>
</evidence>
<dbReference type="PRINTS" id="PR00477">
    <property type="entry name" value="PHGLYCKINASE"/>
</dbReference>
<dbReference type="Pfam" id="PF00162">
    <property type="entry name" value="PGK"/>
    <property type="match status" value="1"/>
</dbReference>
<dbReference type="CDD" id="cd00318">
    <property type="entry name" value="Phosphoglycerate_kinase"/>
    <property type="match status" value="1"/>
</dbReference>
<keyword evidence="15" id="KW-1185">Reference proteome</keyword>
<protein>
    <recommendedName>
        <fullName evidence="4 12">Phosphoglycerate kinase</fullName>
        <ecNumber evidence="4 12">2.7.2.3</ecNumber>
    </recommendedName>
</protein>
<keyword evidence="10" id="KW-0460">Magnesium</keyword>
<name>A0ABP1PH79_XYLVO</name>
<dbReference type="PANTHER" id="PTHR11406:SF0">
    <property type="entry name" value="PHOSPHOGLYCERATE KINASE"/>
    <property type="match status" value="1"/>
</dbReference>
<evidence type="ECO:0000256" key="1">
    <source>
        <dbReference type="ARBA" id="ARBA00001946"/>
    </source>
</evidence>
<proteinExistence type="inferred from homology"/>
<evidence type="ECO:0000256" key="3">
    <source>
        <dbReference type="ARBA" id="ARBA00008982"/>
    </source>
</evidence>
<organism evidence="14 15">
    <name type="scientific">Xylocopa violacea</name>
    <name type="common">Violet carpenter bee</name>
    <name type="synonym">Apis violacea</name>
    <dbReference type="NCBI Taxonomy" id="135666"/>
    <lineage>
        <taxon>Eukaryota</taxon>
        <taxon>Metazoa</taxon>
        <taxon>Ecdysozoa</taxon>
        <taxon>Arthropoda</taxon>
        <taxon>Hexapoda</taxon>
        <taxon>Insecta</taxon>
        <taxon>Pterygota</taxon>
        <taxon>Neoptera</taxon>
        <taxon>Endopterygota</taxon>
        <taxon>Hymenoptera</taxon>
        <taxon>Apocrita</taxon>
        <taxon>Aculeata</taxon>
        <taxon>Apoidea</taxon>
        <taxon>Anthophila</taxon>
        <taxon>Apidae</taxon>
        <taxon>Xylocopa</taxon>
        <taxon>Xylocopa</taxon>
    </lineage>
</organism>
<dbReference type="InterPro" id="IPR001576">
    <property type="entry name" value="Phosphoglycerate_kinase"/>
</dbReference>
<dbReference type="Proteomes" id="UP001642520">
    <property type="component" value="Unassembled WGS sequence"/>
</dbReference>
<evidence type="ECO:0000256" key="11">
    <source>
        <dbReference type="ARBA" id="ARBA00023152"/>
    </source>
</evidence>
<dbReference type="InterPro" id="IPR015824">
    <property type="entry name" value="Phosphoglycerate_kinase_N"/>
</dbReference>
<dbReference type="InterPro" id="IPR036043">
    <property type="entry name" value="Phosphoglycerate_kinase_sf"/>
</dbReference>
<evidence type="ECO:0000256" key="4">
    <source>
        <dbReference type="ARBA" id="ARBA00013061"/>
    </source>
</evidence>
<comment type="similarity">
    <text evidence="3 12">Belongs to the phosphoglycerate kinase family.</text>
</comment>
<sequence>MISRCIDTVASRNKHKTASMRTVQMLLRGRCIRRPCIDFVESKHNGDRRYPEVIENFSRSRNSIQIVLKFGKDNNIVSAIRNIASRATNSKFGIMALNKLSIDKVDLTDKRILIRVDFNVPLKDGKITNNQRIVAALDTVKYALDKKAKSVVLMSHLGRPDGKRDMKYTLKPVADELKSLLGKEILFLNDCVGSEVETACASPAPGTIILLENLRFHIEEEGKGVGADGNKVKADKEKVEEFRKSLRKLGDVYINDAFGTAHRAHSSMLGEGYEIRASGFLLKKELEYFAKALDNPVRPFLAILGGAKVADKIQLINNLLDKVNEMIIGGGMAYTFLKVSKNMKIGNSLFDEEGAKIVNDLLSKAEKNKVQIHLPVDFVTADKFAENAAVGAADIETGIPDGWMGLDVGPKSRDLFSEPIKRAKTIVWNGPAGVFEFENFSKGTKSLMDNVVDATSQGTITIIGGGDTATCAAKWKTEDKVSHVSTGGGASLELLEGKVLPGVAALSSL</sequence>
<dbReference type="EMBL" id="CAXAJV020001301">
    <property type="protein sequence ID" value="CAL7952565.1"/>
    <property type="molecule type" value="Genomic_DNA"/>
</dbReference>
<dbReference type="PANTHER" id="PTHR11406">
    <property type="entry name" value="PHOSPHOGLYCERATE KINASE"/>
    <property type="match status" value="1"/>
</dbReference>
<gene>
    <name evidence="14" type="ORF">XYLVIOL_LOCUS11133</name>
</gene>
<dbReference type="HAMAP" id="MF_00145">
    <property type="entry name" value="Phosphoglyc_kinase"/>
    <property type="match status" value="1"/>
</dbReference>
<keyword evidence="7" id="KW-0547">Nucleotide-binding</keyword>
<dbReference type="SUPFAM" id="SSF53748">
    <property type="entry name" value="Phosphoglycerate kinase"/>
    <property type="match status" value="1"/>
</dbReference>
<comment type="pathway">
    <text evidence="2 12">Carbohydrate degradation; glycolysis; pyruvate from D-glyceraldehyde 3-phosphate: step 2/5.</text>
</comment>
<evidence type="ECO:0000256" key="13">
    <source>
        <dbReference type="RuleBase" id="RU000696"/>
    </source>
</evidence>
<accession>A0ABP1PH79</accession>
<evidence type="ECO:0000256" key="6">
    <source>
        <dbReference type="ARBA" id="ARBA00022723"/>
    </source>
</evidence>
<evidence type="ECO:0000256" key="9">
    <source>
        <dbReference type="ARBA" id="ARBA00022840"/>
    </source>
</evidence>
<keyword evidence="11" id="KW-0324">Glycolysis</keyword>
<evidence type="ECO:0000256" key="10">
    <source>
        <dbReference type="ARBA" id="ARBA00022842"/>
    </source>
</evidence>
<keyword evidence="8 12" id="KW-0418">Kinase</keyword>
<evidence type="ECO:0000256" key="5">
    <source>
        <dbReference type="ARBA" id="ARBA00022679"/>
    </source>
</evidence>
<evidence type="ECO:0000256" key="12">
    <source>
        <dbReference type="RuleBase" id="RU000532"/>
    </source>
</evidence>